<proteinExistence type="predicted"/>
<dbReference type="AlphaFoldDB" id="A0A8S9ZGD6"/>
<comment type="caution">
    <text evidence="1">The sequence shown here is derived from an EMBL/GenBank/DDBJ whole genome shotgun (WGS) entry which is preliminary data.</text>
</comment>
<gene>
    <name evidence="1" type="ORF">Mgra_00008319</name>
</gene>
<accession>A0A8S9ZGD6</accession>
<feature type="non-terminal residue" evidence="1">
    <location>
        <position position="39"/>
    </location>
</feature>
<dbReference type="EMBL" id="JABEBT010000106">
    <property type="protein sequence ID" value="KAF7632311.1"/>
    <property type="molecule type" value="Genomic_DNA"/>
</dbReference>
<evidence type="ECO:0000313" key="2">
    <source>
        <dbReference type="Proteomes" id="UP000605970"/>
    </source>
</evidence>
<reference evidence="1" key="1">
    <citation type="journal article" date="2020" name="Ecol. Evol.">
        <title>Genome structure and content of the rice root-knot nematode (Meloidogyne graminicola).</title>
        <authorList>
            <person name="Phan N.T."/>
            <person name="Danchin E.G.J."/>
            <person name="Klopp C."/>
            <person name="Perfus-Barbeoch L."/>
            <person name="Kozlowski D.K."/>
            <person name="Koutsovoulos G.D."/>
            <person name="Lopez-Roques C."/>
            <person name="Bouchez O."/>
            <person name="Zahm M."/>
            <person name="Besnard G."/>
            <person name="Bellafiore S."/>
        </authorList>
    </citation>
    <scope>NUCLEOTIDE SEQUENCE</scope>
    <source>
        <strain evidence="1">VN-18</strain>
    </source>
</reference>
<dbReference type="Proteomes" id="UP000605970">
    <property type="component" value="Unassembled WGS sequence"/>
</dbReference>
<sequence length="39" mass="4584">MNYEFEGKTNLNFQKSSDISDQEVQTSYSLFGTQNYQLQ</sequence>
<organism evidence="1 2">
    <name type="scientific">Meloidogyne graminicola</name>
    <dbReference type="NCBI Taxonomy" id="189291"/>
    <lineage>
        <taxon>Eukaryota</taxon>
        <taxon>Metazoa</taxon>
        <taxon>Ecdysozoa</taxon>
        <taxon>Nematoda</taxon>
        <taxon>Chromadorea</taxon>
        <taxon>Rhabditida</taxon>
        <taxon>Tylenchina</taxon>
        <taxon>Tylenchomorpha</taxon>
        <taxon>Tylenchoidea</taxon>
        <taxon>Meloidogynidae</taxon>
        <taxon>Meloidogyninae</taxon>
        <taxon>Meloidogyne</taxon>
    </lineage>
</organism>
<name>A0A8S9ZGD6_9BILA</name>
<evidence type="ECO:0000313" key="1">
    <source>
        <dbReference type="EMBL" id="KAF7632311.1"/>
    </source>
</evidence>
<protein>
    <submittedName>
        <fullName evidence="1">Uncharacterized protein</fullName>
    </submittedName>
</protein>
<keyword evidence="2" id="KW-1185">Reference proteome</keyword>